<keyword evidence="3" id="KW-1185">Reference proteome</keyword>
<dbReference type="EMBL" id="CP047593">
    <property type="protein sequence ID" value="QHI69432.1"/>
    <property type="molecule type" value="Genomic_DNA"/>
</dbReference>
<keyword evidence="1" id="KW-0732">Signal</keyword>
<feature type="signal peptide" evidence="1">
    <location>
        <begin position="1"/>
        <end position="16"/>
    </location>
</feature>
<dbReference type="Proteomes" id="UP000464954">
    <property type="component" value="Chromosome"/>
</dbReference>
<dbReference type="KEGG" id="taer:GT409_08180"/>
<proteinExistence type="predicted"/>
<gene>
    <name evidence="2" type="ORF">GT409_08180</name>
</gene>
<sequence>MIRMCWLVLVACFFLAERGLSDLTLPTVFAIKHWGCGGAVDIGIGNSEEKAMDWTFSGNAAEYVLRRLVVFVK</sequence>
<dbReference type="AlphaFoldDB" id="A0A6P1M5X4"/>
<evidence type="ECO:0000313" key="2">
    <source>
        <dbReference type="EMBL" id="QHI69432.1"/>
    </source>
</evidence>
<accession>A0A6P1M5X4</accession>
<organism evidence="2 3">
    <name type="scientific">Tichowtungia aerotolerans</name>
    <dbReference type="NCBI Taxonomy" id="2697043"/>
    <lineage>
        <taxon>Bacteria</taxon>
        <taxon>Pseudomonadati</taxon>
        <taxon>Kiritimatiellota</taxon>
        <taxon>Tichowtungiia</taxon>
        <taxon>Tichowtungiales</taxon>
        <taxon>Tichowtungiaceae</taxon>
        <taxon>Tichowtungia</taxon>
    </lineage>
</organism>
<reference evidence="2 3" key="1">
    <citation type="submission" date="2020-01" db="EMBL/GenBank/DDBJ databases">
        <title>Ponticoccus aerotolerans gen. nov., sp. nov., an anaerobic bacterium and proposal of Ponticoccusceae fam. nov., Ponticoccusles ord. nov. and Ponticoccuse classis nov. in the phylum Kiritimatiellaeota.</title>
        <authorList>
            <person name="Zhou L.Y."/>
            <person name="Du Z.J."/>
        </authorList>
    </citation>
    <scope>NUCLEOTIDE SEQUENCE [LARGE SCALE GENOMIC DNA]</scope>
    <source>
        <strain evidence="2 3">S-5007</strain>
    </source>
</reference>
<name>A0A6P1M5X4_9BACT</name>
<protein>
    <submittedName>
        <fullName evidence="2">Uncharacterized protein</fullName>
    </submittedName>
</protein>
<evidence type="ECO:0000256" key="1">
    <source>
        <dbReference type="SAM" id="SignalP"/>
    </source>
</evidence>
<evidence type="ECO:0000313" key="3">
    <source>
        <dbReference type="Proteomes" id="UP000464954"/>
    </source>
</evidence>
<feature type="chain" id="PRO_5026965668" evidence="1">
    <location>
        <begin position="17"/>
        <end position="73"/>
    </location>
</feature>
<dbReference type="RefSeq" id="WP_160628614.1">
    <property type="nucleotide sequence ID" value="NZ_CP047593.1"/>
</dbReference>